<dbReference type="Gene3D" id="2.60.40.1180">
    <property type="entry name" value="Golgi alpha-mannosidase II"/>
    <property type="match status" value="1"/>
</dbReference>
<feature type="chain" id="PRO_5003629470" evidence="5">
    <location>
        <begin position="24"/>
        <end position="487"/>
    </location>
</feature>
<comment type="cofactor">
    <cofactor evidence="1">
        <name>Ca(2+)</name>
        <dbReference type="ChEBI" id="CHEBI:29108"/>
    </cofactor>
</comment>
<evidence type="ECO:0000256" key="3">
    <source>
        <dbReference type="ARBA" id="ARBA00022729"/>
    </source>
</evidence>
<dbReference type="InterPro" id="IPR017853">
    <property type="entry name" value="GH"/>
</dbReference>
<proteinExistence type="predicted"/>
<dbReference type="HOGENOM" id="CLU_006462_7_3_9"/>
<dbReference type="Pfam" id="PF00128">
    <property type="entry name" value="Alpha-amylase"/>
    <property type="match status" value="1"/>
</dbReference>
<dbReference type="InterPro" id="IPR006047">
    <property type="entry name" value="GH13_cat_dom"/>
</dbReference>
<sequence>MRKVIAGILFIPLFLFFASQAGAAETEERQWQDESVYYISIDRFMNGDNSNDREEDEAYHGGDLEGIIKQLDYIKEKGFTAIEISPMMANQDGGYHGQWIDDFRSVDEHFGTMKKAEQLVEAAHELDLKVMFDFVVSHTGSDHPWKEDPQKNDWYAEADTTYPEAWAQNMSVLNLDNPQVQSYFLDTAEFWIKETGVDAFHLHSAVPLPDKFYTDLEARVQSVQEGFGLFTENLKGEDDSSVSFQSVTRDTFQSSGKNLDDLYTVWEDNVEHKGKPYETLRYIDDPSTGRFTHLAVEEGQNPITRWKLALTYQFTIPGIPVMYFGTELPLDDGGDPSTIKMMNFKAGDEQLKQRIDNLTSMRTQFSALTRGDYEEMYNEEGLAIFKRSYEDQTMIVAINNAEETKAAVLSGLPEGQQLRGLLHDGMVRQQDNGDYRLGMERETADVFVVEPDEGYNWLFIGFVGGVLSLFVIAVTVISLKNRKTEQA</sequence>
<evidence type="ECO:0000256" key="1">
    <source>
        <dbReference type="ARBA" id="ARBA00001913"/>
    </source>
</evidence>
<feature type="signal peptide" evidence="5">
    <location>
        <begin position="1"/>
        <end position="23"/>
    </location>
</feature>
<dbReference type="SUPFAM" id="SSF51445">
    <property type="entry name" value="(Trans)glycosidases"/>
    <property type="match status" value="1"/>
</dbReference>
<evidence type="ECO:0000313" key="7">
    <source>
        <dbReference type="EMBL" id="CCG44620.1"/>
    </source>
</evidence>
<keyword evidence="8" id="KW-1185">Reference proteome</keyword>
<dbReference type="Gene3D" id="3.20.20.80">
    <property type="entry name" value="Glycosidases"/>
    <property type="match status" value="1"/>
</dbReference>
<evidence type="ECO:0000313" key="8">
    <source>
        <dbReference type="Proteomes" id="UP000007397"/>
    </source>
</evidence>
<keyword evidence="4" id="KW-1133">Transmembrane helix</keyword>
<evidence type="ECO:0000256" key="4">
    <source>
        <dbReference type="SAM" id="Phobius"/>
    </source>
</evidence>
<dbReference type="STRING" id="866895.HBHAL_2269"/>
<dbReference type="GO" id="GO:0005975">
    <property type="term" value="P:carbohydrate metabolic process"/>
    <property type="evidence" value="ECO:0007669"/>
    <property type="project" value="InterPro"/>
</dbReference>
<dbReference type="InterPro" id="IPR013780">
    <property type="entry name" value="Glyco_hydro_b"/>
</dbReference>
<dbReference type="RefSeq" id="WP_014642522.1">
    <property type="nucleotide sequence ID" value="NC_017668.1"/>
</dbReference>
<dbReference type="PATRIC" id="fig|866895.3.peg.1280"/>
<dbReference type="Pfam" id="PF22026">
    <property type="entry name" value="Alpha-amylase_C_2"/>
    <property type="match status" value="1"/>
</dbReference>
<keyword evidence="2" id="KW-0479">Metal-binding</keyword>
<dbReference type="EMBL" id="HE717023">
    <property type="protein sequence ID" value="CCG44620.1"/>
    <property type="molecule type" value="Genomic_DNA"/>
</dbReference>
<dbReference type="KEGG" id="hhd:HBHAL_2269"/>
<dbReference type="SUPFAM" id="SSF51011">
    <property type="entry name" value="Glycosyl hydrolase domain"/>
    <property type="match status" value="1"/>
</dbReference>
<dbReference type="PANTHER" id="PTHR10357">
    <property type="entry name" value="ALPHA-AMYLASE FAMILY MEMBER"/>
    <property type="match status" value="1"/>
</dbReference>
<organism evidence="7 8">
    <name type="scientific">Halobacillus halophilus (strain ATCC 35676 / DSM 2266 / JCM 20832 / KCTC 3685 / LMG 17431 / NBRC 102448 / NCIMB 2269)</name>
    <name type="common">Sporosarcina halophila</name>
    <dbReference type="NCBI Taxonomy" id="866895"/>
    <lineage>
        <taxon>Bacteria</taxon>
        <taxon>Bacillati</taxon>
        <taxon>Bacillota</taxon>
        <taxon>Bacilli</taxon>
        <taxon>Bacillales</taxon>
        <taxon>Bacillaceae</taxon>
        <taxon>Halobacillus</taxon>
    </lineage>
</organism>
<protein>
    <submittedName>
        <fullName evidence="7">Alpha-amylase family protein</fullName>
        <ecNumber evidence="7">3.2.1.-</ecNumber>
    </submittedName>
</protein>
<dbReference type="PANTHER" id="PTHR10357:SF215">
    <property type="entry name" value="ALPHA-AMYLASE 1"/>
    <property type="match status" value="1"/>
</dbReference>
<feature type="domain" description="Glycosyl hydrolase family 13 catalytic" evidence="6">
    <location>
        <begin position="38"/>
        <end position="362"/>
    </location>
</feature>
<feature type="transmembrane region" description="Helical" evidence="4">
    <location>
        <begin position="457"/>
        <end position="479"/>
    </location>
</feature>
<evidence type="ECO:0000259" key="6">
    <source>
        <dbReference type="SMART" id="SM00642"/>
    </source>
</evidence>
<evidence type="ECO:0000256" key="2">
    <source>
        <dbReference type="ARBA" id="ARBA00022723"/>
    </source>
</evidence>
<keyword evidence="4" id="KW-0812">Transmembrane</keyword>
<reference evidence="7 8" key="1">
    <citation type="journal article" date="2013" name="Environ. Microbiol.">
        <title>Chloride and organic osmolytes: a hybrid strategy to cope with elevated salinities by the moderately halophilic, chloride-dependent bacterium Halobacillus halophilus.</title>
        <authorList>
            <person name="Saum S.H."/>
            <person name="Pfeiffer F."/>
            <person name="Palm P."/>
            <person name="Rampp M."/>
            <person name="Schuster S.C."/>
            <person name="Muller V."/>
            <person name="Oesterhelt D."/>
        </authorList>
    </citation>
    <scope>NUCLEOTIDE SEQUENCE [LARGE SCALE GENOMIC DNA]</scope>
    <source>
        <strain evidence="8">ATCC 35676 / DSM 2266 / JCM 20832 / KCTC 3685 / LMG 17431 / NBRC 102448 / NCIMB 2269</strain>
    </source>
</reference>
<dbReference type="eggNOG" id="COG0366">
    <property type="taxonomic scope" value="Bacteria"/>
</dbReference>
<name>I0JKF1_HALH3</name>
<dbReference type="AlphaFoldDB" id="I0JKF1"/>
<keyword evidence="4" id="KW-0472">Membrane</keyword>
<keyword evidence="3 5" id="KW-0732">Signal</keyword>
<dbReference type="GO" id="GO:0046872">
    <property type="term" value="F:metal ion binding"/>
    <property type="evidence" value="ECO:0007669"/>
    <property type="project" value="UniProtKB-KW"/>
</dbReference>
<dbReference type="EC" id="3.2.1.-" evidence="7"/>
<evidence type="ECO:0000256" key="5">
    <source>
        <dbReference type="SAM" id="SignalP"/>
    </source>
</evidence>
<dbReference type="Proteomes" id="UP000007397">
    <property type="component" value="Chromosome"/>
</dbReference>
<dbReference type="SMART" id="SM00642">
    <property type="entry name" value="Aamy"/>
    <property type="match status" value="1"/>
</dbReference>
<keyword evidence="7" id="KW-0378">Hydrolase</keyword>
<dbReference type="InterPro" id="IPR054174">
    <property type="entry name" value="Alpha-amylase-like_C"/>
</dbReference>
<dbReference type="GO" id="GO:0016798">
    <property type="term" value="F:hydrolase activity, acting on glycosyl bonds"/>
    <property type="evidence" value="ECO:0007669"/>
    <property type="project" value="UniProtKB-KW"/>
</dbReference>
<accession>I0JKF1</accession>
<keyword evidence="7" id="KW-0326">Glycosidase</keyword>
<gene>
    <name evidence="7" type="ordered locus">HBHAL_2269</name>
</gene>